<evidence type="ECO:0000256" key="1">
    <source>
        <dbReference type="ARBA" id="ARBA00005495"/>
    </source>
</evidence>
<name>A0A8J7U854_9BACT</name>
<proteinExistence type="inferred from homology"/>
<keyword evidence="6" id="KW-1185">Reference proteome</keyword>
<organism evidence="5 6">
    <name type="scientific">Acanthopleuribacter pedis</name>
    <dbReference type="NCBI Taxonomy" id="442870"/>
    <lineage>
        <taxon>Bacteria</taxon>
        <taxon>Pseudomonadati</taxon>
        <taxon>Acidobacteriota</taxon>
        <taxon>Holophagae</taxon>
        <taxon>Acanthopleuribacterales</taxon>
        <taxon>Acanthopleuribacteraceae</taxon>
        <taxon>Acanthopleuribacter</taxon>
    </lineage>
</organism>
<gene>
    <name evidence="5" type="ORF">J3U88_26890</name>
</gene>
<dbReference type="GO" id="GO:0046872">
    <property type="term" value="F:metal ion binding"/>
    <property type="evidence" value="ECO:0007669"/>
    <property type="project" value="UniProtKB-KW"/>
</dbReference>
<comment type="similarity">
    <text evidence="1">Belongs to the Gfa family.</text>
</comment>
<dbReference type="SUPFAM" id="SSF51316">
    <property type="entry name" value="Mss4-like"/>
    <property type="match status" value="1"/>
</dbReference>
<dbReference type="EMBL" id="JAFREP010000031">
    <property type="protein sequence ID" value="MBO1322131.1"/>
    <property type="molecule type" value="Genomic_DNA"/>
</dbReference>
<dbReference type="GO" id="GO:0016846">
    <property type="term" value="F:carbon-sulfur lyase activity"/>
    <property type="evidence" value="ECO:0007669"/>
    <property type="project" value="InterPro"/>
</dbReference>
<sequence length="131" mass="15119">MTKDTRIWKEGGCHCGAVRFRVRDRFEKVLDCNCSICRKKGFLHLIVPKSDFTSLTPEENMTLYQFNTKTAKHWFCSTCGVAPFYVPRSHPDGFDVNARCIDDLDLNAVRIETFDGDQWEQQIDTIAGYET</sequence>
<dbReference type="Pfam" id="PF04828">
    <property type="entry name" value="GFA"/>
    <property type="match status" value="1"/>
</dbReference>
<dbReference type="AlphaFoldDB" id="A0A8J7U854"/>
<protein>
    <submittedName>
        <fullName evidence="5">GFA family protein</fullName>
    </submittedName>
</protein>
<dbReference type="InterPro" id="IPR006913">
    <property type="entry name" value="CENP-V/GFA"/>
</dbReference>
<feature type="domain" description="CENP-V/GFA" evidence="4">
    <location>
        <begin position="9"/>
        <end position="120"/>
    </location>
</feature>
<comment type="caution">
    <text evidence="5">The sequence shown here is derived from an EMBL/GenBank/DDBJ whole genome shotgun (WGS) entry which is preliminary data.</text>
</comment>
<evidence type="ECO:0000313" key="6">
    <source>
        <dbReference type="Proteomes" id="UP000664417"/>
    </source>
</evidence>
<dbReference type="InterPro" id="IPR052355">
    <property type="entry name" value="CENP-V-like"/>
</dbReference>
<dbReference type="Gene3D" id="2.170.150.70">
    <property type="match status" value="1"/>
</dbReference>
<keyword evidence="2" id="KW-0479">Metal-binding</keyword>
<reference evidence="5" key="1">
    <citation type="submission" date="2021-03" db="EMBL/GenBank/DDBJ databases">
        <authorList>
            <person name="Wang G."/>
        </authorList>
    </citation>
    <scope>NUCLEOTIDE SEQUENCE</scope>
    <source>
        <strain evidence="5">KCTC 12899</strain>
    </source>
</reference>
<evidence type="ECO:0000256" key="2">
    <source>
        <dbReference type="ARBA" id="ARBA00022723"/>
    </source>
</evidence>
<dbReference type="InterPro" id="IPR011057">
    <property type="entry name" value="Mss4-like_sf"/>
</dbReference>
<dbReference type="Proteomes" id="UP000664417">
    <property type="component" value="Unassembled WGS sequence"/>
</dbReference>
<dbReference type="PANTHER" id="PTHR28620">
    <property type="entry name" value="CENTROMERE PROTEIN V"/>
    <property type="match status" value="1"/>
</dbReference>
<dbReference type="PANTHER" id="PTHR28620:SF1">
    <property type="entry name" value="CENP-V_GFA DOMAIN-CONTAINING PROTEIN"/>
    <property type="match status" value="1"/>
</dbReference>
<keyword evidence="3" id="KW-0862">Zinc</keyword>
<dbReference type="RefSeq" id="WP_207862101.1">
    <property type="nucleotide sequence ID" value="NZ_JAFREP010000031.1"/>
</dbReference>
<dbReference type="PROSITE" id="PS51891">
    <property type="entry name" value="CENP_V_GFA"/>
    <property type="match status" value="1"/>
</dbReference>
<accession>A0A8J7U854</accession>
<evidence type="ECO:0000313" key="5">
    <source>
        <dbReference type="EMBL" id="MBO1322131.1"/>
    </source>
</evidence>
<evidence type="ECO:0000259" key="4">
    <source>
        <dbReference type="PROSITE" id="PS51891"/>
    </source>
</evidence>
<evidence type="ECO:0000256" key="3">
    <source>
        <dbReference type="ARBA" id="ARBA00022833"/>
    </source>
</evidence>